<dbReference type="WBParaSite" id="L893_g9449.t1">
    <property type="protein sequence ID" value="L893_g9449.t1"/>
    <property type="gene ID" value="L893_g9449"/>
</dbReference>
<evidence type="ECO:0000313" key="5">
    <source>
        <dbReference type="WBParaSite" id="L893_g9449.t1"/>
    </source>
</evidence>
<keyword evidence="4" id="KW-1185">Reference proteome</keyword>
<dbReference type="InterPro" id="IPR038847">
    <property type="entry name" value="Granulysin-like"/>
</dbReference>
<dbReference type="SMART" id="SM00741">
    <property type="entry name" value="SapB"/>
    <property type="match status" value="1"/>
</dbReference>
<accession>A0A1I8AVE5</accession>
<dbReference type="PANTHER" id="PTHR15541:SF2">
    <property type="entry name" value="GRANULYSIN"/>
    <property type="match status" value="1"/>
</dbReference>
<dbReference type="PROSITE" id="PS50015">
    <property type="entry name" value="SAP_B"/>
    <property type="match status" value="1"/>
</dbReference>
<dbReference type="Proteomes" id="UP000095287">
    <property type="component" value="Unplaced"/>
</dbReference>
<dbReference type="AlphaFoldDB" id="A0A1I8AVE5"/>
<organism evidence="4 5">
    <name type="scientific">Steinernema glaseri</name>
    <dbReference type="NCBI Taxonomy" id="37863"/>
    <lineage>
        <taxon>Eukaryota</taxon>
        <taxon>Metazoa</taxon>
        <taxon>Ecdysozoa</taxon>
        <taxon>Nematoda</taxon>
        <taxon>Chromadorea</taxon>
        <taxon>Rhabditida</taxon>
        <taxon>Tylenchina</taxon>
        <taxon>Panagrolaimomorpha</taxon>
        <taxon>Strongyloidoidea</taxon>
        <taxon>Steinernematidae</taxon>
        <taxon>Steinernema</taxon>
    </lineage>
</organism>
<feature type="signal peptide" evidence="2">
    <location>
        <begin position="1"/>
        <end position="19"/>
    </location>
</feature>
<dbReference type="GO" id="GO:0044194">
    <property type="term" value="C:cytolytic granule"/>
    <property type="evidence" value="ECO:0007669"/>
    <property type="project" value="TreeGrafter"/>
</dbReference>
<feature type="chain" id="PRO_5009315155" evidence="2">
    <location>
        <begin position="20"/>
        <end position="102"/>
    </location>
</feature>
<evidence type="ECO:0000256" key="2">
    <source>
        <dbReference type="SAM" id="SignalP"/>
    </source>
</evidence>
<evidence type="ECO:0000256" key="1">
    <source>
        <dbReference type="ARBA" id="ARBA00023157"/>
    </source>
</evidence>
<name>A0A1I8AVE5_9BILA</name>
<sequence length="102" mass="10931">MKLILALLLVVSLVAVTEAGMECFMCRLIVSTVEKKLASDEGGINQNGDKLCNEITGGNAVLDPICKKILDGFLDQIIDGLKDGQTADDICKKIKMCTADNN</sequence>
<dbReference type="PANTHER" id="PTHR15541">
    <property type="entry name" value="GRANULYSIN RELATED"/>
    <property type="match status" value="1"/>
</dbReference>
<dbReference type="Gene3D" id="1.10.225.10">
    <property type="entry name" value="Saposin-like"/>
    <property type="match status" value="1"/>
</dbReference>
<evidence type="ECO:0000313" key="4">
    <source>
        <dbReference type="Proteomes" id="UP000095287"/>
    </source>
</evidence>
<dbReference type="InterPro" id="IPR011001">
    <property type="entry name" value="Saposin-like"/>
</dbReference>
<reference evidence="5" key="1">
    <citation type="submission" date="2016-11" db="UniProtKB">
        <authorList>
            <consortium name="WormBaseParasite"/>
        </authorList>
    </citation>
    <scope>IDENTIFICATION</scope>
</reference>
<dbReference type="SUPFAM" id="SSF47862">
    <property type="entry name" value="Saposin"/>
    <property type="match status" value="1"/>
</dbReference>
<feature type="domain" description="Saposin B-type" evidence="3">
    <location>
        <begin position="19"/>
        <end position="101"/>
    </location>
</feature>
<dbReference type="InterPro" id="IPR008139">
    <property type="entry name" value="SaposinB_dom"/>
</dbReference>
<proteinExistence type="predicted"/>
<dbReference type="GO" id="GO:0061844">
    <property type="term" value="P:antimicrobial humoral immune response mediated by antimicrobial peptide"/>
    <property type="evidence" value="ECO:0007669"/>
    <property type="project" value="TreeGrafter"/>
</dbReference>
<dbReference type="GO" id="GO:0031640">
    <property type="term" value="P:killing of cells of another organism"/>
    <property type="evidence" value="ECO:0007669"/>
    <property type="project" value="TreeGrafter"/>
</dbReference>
<dbReference type="Pfam" id="PF03489">
    <property type="entry name" value="SapB_2"/>
    <property type="match status" value="1"/>
</dbReference>
<dbReference type="GO" id="GO:0042742">
    <property type="term" value="P:defense response to bacterium"/>
    <property type="evidence" value="ECO:0007669"/>
    <property type="project" value="InterPro"/>
</dbReference>
<dbReference type="InterPro" id="IPR008138">
    <property type="entry name" value="SapB_2"/>
</dbReference>
<evidence type="ECO:0000259" key="3">
    <source>
        <dbReference type="PROSITE" id="PS50015"/>
    </source>
</evidence>
<keyword evidence="1" id="KW-1015">Disulfide bond</keyword>
<protein>
    <submittedName>
        <fullName evidence="5">Saposin B-type domain-containing protein</fullName>
    </submittedName>
</protein>
<keyword evidence="2" id="KW-0732">Signal</keyword>